<proteinExistence type="predicted"/>
<gene>
    <name evidence="2" type="ORF">K8V05_00285</name>
</gene>
<feature type="signal peptide" evidence="1">
    <location>
        <begin position="1"/>
        <end position="19"/>
    </location>
</feature>
<dbReference type="EMBL" id="DYVS01000004">
    <property type="protein sequence ID" value="HJF69174.1"/>
    <property type="molecule type" value="Genomic_DNA"/>
</dbReference>
<organism evidence="2 3">
    <name type="scientific">Butyricimonas virosa</name>
    <dbReference type="NCBI Taxonomy" id="544645"/>
    <lineage>
        <taxon>Bacteria</taxon>
        <taxon>Pseudomonadati</taxon>
        <taxon>Bacteroidota</taxon>
        <taxon>Bacteroidia</taxon>
        <taxon>Bacteroidales</taxon>
        <taxon>Odoribacteraceae</taxon>
        <taxon>Butyricimonas</taxon>
    </lineage>
</organism>
<protein>
    <submittedName>
        <fullName evidence="2">Uncharacterized protein</fullName>
    </submittedName>
</protein>
<name>A0A921H1S4_9BACT</name>
<dbReference type="Proteomes" id="UP000742098">
    <property type="component" value="Unassembled WGS sequence"/>
</dbReference>
<keyword evidence="1" id="KW-0732">Signal</keyword>
<evidence type="ECO:0000313" key="3">
    <source>
        <dbReference type="Proteomes" id="UP000742098"/>
    </source>
</evidence>
<accession>A0A921H1S4</accession>
<reference evidence="2" key="1">
    <citation type="journal article" date="2021" name="PeerJ">
        <title>Extensive microbial diversity within the chicken gut microbiome revealed by metagenomics and culture.</title>
        <authorList>
            <person name="Gilroy R."/>
            <person name="Ravi A."/>
            <person name="Getino M."/>
            <person name="Pursley I."/>
            <person name="Horton D.L."/>
            <person name="Alikhan N.F."/>
            <person name="Baker D."/>
            <person name="Gharbi K."/>
            <person name="Hall N."/>
            <person name="Watson M."/>
            <person name="Adriaenssens E.M."/>
            <person name="Foster-Nyarko E."/>
            <person name="Jarju S."/>
            <person name="Secka A."/>
            <person name="Antonio M."/>
            <person name="Oren A."/>
            <person name="Chaudhuri R.R."/>
            <person name="La Ragione R."/>
            <person name="Hildebrand F."/>
            <person name="Pallen M.J."/>
        </authorList>
    </citation>
    <scope>NUCLEOTIDE SEQUENCE</scope>
    <source>
        <strain evidence="2">6966</strain>
    </source>
</reference>
<evidence type="ECO:0000256" key="1">
    <source>
        <dbReference type="SAM" id="SignalP"/>
    </source>
</evidence>
<sequence>MKQIILSLALLFTMNSLFSQDIFKVGIVKGKHVTYEVKEQNIFPWGRIVKNAHNPDTSKAKLIYPFNLAAQIFDIEMQIAEIIHDHLLPEELSKIRKIAKSFPTNAFCAMLRIDRNKLVQVECFLFDGDYWDGIRKREDSEIPDTMIIPTTYYRY</sequence>
<dbReference type="AlphaFoldDB" id="A0A921H1S4"/>
<reference evidence="2" key="2">
    <citation type="submission" date="2021-09" db="EMBL/GenBank/DDBJ databases">
        <authorList>
            <person name="Gilroy R."/>
        </authorList>
    </citation>
    <scope>NUCLEOTIDE SEQUENCE</scope>
    <source>
        <strain evidence="2">6966</strain>
    </source>
</reference>
<evidence type="ECO:0000313" key="2">
    <source>
        <dbReference type="EMBL" id="HJF69174.1"/>
    </source>
</evidence>
<feature type="chain" id="PRO_5036746928" evidence="1">
    <location>
        <begin position="20"/>
        <end position="155"/>
    </location>
</feature>
<comment type="caution">
    <text evidence="2">The sequence shown here is derived from an EMBL/GenBank/DDBJ whole genome shotgun (WGS) entry which is preliminary data.</text>
</comment>